<dbReference type="SUPFAM" id="SSF54373">
    <property type="entry name" value="FAD-linked reductases, C-terminal domain"/>
    <property type="match status" value="1"/>
</dbReference>
<dbReference type="InterPro" id="IPR050281">
    <property type="entry name" value="Flavin_monoamine_oxidase"/>
</dbReference>
<evidence type="ECO:0000259" key="1">
    <source>
        <dbReference type="Pfam" id="PF01593"/>
    </source>
</evidence>
<feature type="domain" description="Amine oxidase" evidence="1">
    <location>
        <begin position="44"/>
        <end position="333"/>
    </location>
</feature>
<evidence type="ECO:0000313" key="2">
    <source>
        <dbReference type="EMBL" id="CAD9572702.1"/>
    </source>
</evidence>
<accession>A0A7S2KE05</accession>
<dbReference type="InterPro" id="IPR002937">
    <property type="entry name" value="Amino_oxidase"/>
</dbReference>
<dbReference type="GO" id="GO:0016491">
    <property type="term" value="F:oxidoreductase activity"/>
    <property type="evidence" value="ECO:0007669"/>
    <property type="project" value="InterPro"/>
</dbReference>
<sequence length="334" mass="37493">MKHSKSNYPDDENLSLLDYLQQNHQIPDRMMGLAIAGYSNTAGCSDLNEISYAASRAYERHWDEHETEMDVRLNSRVTMSGVVDILLRDIHVNAKDRVAVRLNARVTDVDYSSSPVQTQKARDKISDQENNRAPVLLTTADGATISADACITSAPVTVLQDGDITFRPSLPQAKVEAFQMVGMRNAVKLMLKFRTPLWPAQLQSVVCADSVIPEMWFRKFDYDTTTNVHVAVCYLMDQAADALVQRGQEEATKHAKLQLQRMFRITAEEMEESFVDSVMFDWGAHDSIRGGYSFPKVGIRPLHFQDMADSVADRLYFCGEHTHLGAPITVQAAM</sequence>
<dbReference type="SUPFAM" id="SSF51905">
    <property type="entry name" value="FAD/NAD(P)-binding domain"/>
    <property type="match status" value="1"/>
</dbReference>
<dbReference type="Gene3D" id="3.50.50.60">
    <property type="entry name" value="FAD/NAD(P)-binding domain"/>
    <property type="match status" value="1"/>
</dbReference>
<dbReference type="PANTHER" id="PTHR10742:SF418">
    <property type="entry name" value="AMINE OXIDASE DOMAIN-CONTAINING PROTEIN"/>
    <property type="match status" value="1"/>
</dbReference>
<dbReference type="PANTHER" id="PTHR10742">
    <property type="entry name" value="FLAVIN MONOAMINE OXIDASE"/>
    <property type="match status" value="1"/>
</dbReference>
<reference evidence="2" key="1">
    <citation type="submission" date="2021-01" db="EMBL/GenBank/DDBJ databases">
        <authorList>
            <person name="Corre E."/>
            <person name="Pelletier E."/>
            <person name="Niang G."/>
            <person name="Scheremetjew M."/>
            <person name="Finn R."/>
            <person name="Kale V."/>
            <person name="Holt S."/>
            <person name="Cochrane G."/>
            <person name="Meng A."/>
            <person name="Brown T."/>
            <person name="Cohen L."/>
        </authorList>
    </citation>
    <scope>NUCLEOTIDE SEQUENCE</scope>
    <source>
        <strain evidence="2">B650</strain>
    </source>
</reference>
<protein>
    <recommendedName>
        <fullName evidence="1">Amine oxidase domain-containing protein</fullName>
    </recommendedName>
</protein>
<organism evidence="2">
    <name type="scientific">Leptocylindrus danicus</name>
    <dbReference type="NCBI Taxonomy" id="163516"/>
    <lineage>
        <taxon>Eukaryota</taxon>
        <taxon>Sar</taxon>
        <taxon>Stramenopiles</taxon>
        <taxon>Ochrophyta</taxon>
        <taxon>Bacillariophyta</taxon>
        <taxon>Coscinodiscophyceae</taxon>
        <taxon>Chaetocerotophycidae</taxon>
        <taxon>Leptocylindrales</taxon>
        <taxon>Leptocylindraceae</taxon>
        <taxon>Leptocylindrus</taxon>
    </lineage>
</organism>
<dbReference type="Gene3D" id="3.90.660.10">
    <property type="match status" value="1"/>
</dbReference>
<proteinExistence type="predicted"/>
<dbReference type="Pfam" id="PF01593">
    <property type="entry name" value="Amino_oxidase"/>
    <property type="match status" value="1"/>
</dbReference>
<gene>
    <name evidence="2" type="ORF">LDAN0321_LOCUS7939</name>
</gene>
<dbReference type="AlphaFoldDB" id="A0A7S2KE05"/>
<dbReference type="EMBL" id="HBGY01012459">
    <property type="protein sequence ID" value="CAD9572702.1"/>
    <property type="molecule type" value="Transcribed_RNA"/>
</dbReference>
<dbReference type="InterPro" id="IPR036188">
    <property type="entry name" value="FAD/NAD-bd_sf"/>
</dbReference>
<name>A0A7S2KE05_9STRA</name>